<evidence type="ECO:0000313" key="2">
    <source>
        <dbReference type="EMBL" id="KAL3870017.1"/>
    </source>
</evidence>
<feature type="region of interest" description="Disordered" evidence="1">
    <location>
        <begin position="42"/>
        <end position="81"/>
    </location>
</feature>
<feature type="compositionally biased region" description="Polar residues" evidence="1">
    <location>
        <begin position="736"/>
        <end position="760"/>
    </location>
</feature>
<feature type="region of interest" description="Disordered" evidence="1">
    <location>
        <begin position="604"/>
        <end position="659"/>
    </location>
</feature>
<sequence>TPAILCPDMNIEPASDTEGGDQEKPTTSTSFDFMALCSAPTWLGPERRRSRRRKHTLQGAPASPIITDGHQDVLKPEHEGSCQGNLLMPNQAAAHVTALLRRNSSRRTRRTSSCGPPSRRNSARSRKHGGSESQPQSPNSPLSPHAQTPTITIQTPKSSPIASRPANLKGLKECYSTALNIEQQNSCLEPKHLVHAHEHETNVQCSKSLNPSLSMNLLSDVSNETTSKSNLHQSFEQEETVESKIASADIQSIVRPKKYLNNGSKKDSLKGGNPDASKPVSLLVPRCEHQIGVLKASPEIVIESMQRNTYMNLSDDEKLKQCRQNCELPRTDSEKRIEQGITEIKLQTVEDHSHTMDGSSTQLLGTAIQNLSSCGTISQELPESEASAINLRDTCKASSKIHRHFVGSLSNVLEQSSSRNLLRDADKIPLSTRKIHNNIDGFSKRERISLLSASSALQSSDANSSEENLLLNRRRRRLKETVTSDESFVVPDLLSPSDNVCFNNFEEHRDSPSRSRASSFRSSKHGSSFRSSKHGSTQSVRFMMPTSPICQMFKSPIARIESFHSEDFEEFHTEMDVLVMSPSPSPSPNSVQTPTVPCFQYKIHSQRKKTNGKESKSKKSTCGKSSAAEAGATSGREEKSKRLGTKTGDCVFSSGSEGGSEVHLLDMEKSASRAKVHPMDKGKHIFLFHLQRMLQKNSLSKFSKSCHETEPKKSGVKTSIKRGFAHLLKKKKFNPDASSGNNNNDVDSPSRNNRLATTRNGHARGPRSDSLHLQGTLSETQIIPETVLQNNISGNLEIRPSSAPRESPSPTRTKVYDFSAGNESSKSRTCLISWKGCSECTFSDEQSSEEGSDSNLQVDTRADIAVSTSIPMNNFQESKNYAAHNVTNL</sequence>
<feature type="non-terminal residue" evidence="2">
    <location>
        <position position="1"/>
    </location>
</feature>
<evidence type="ECO:0000313" key="3">
    <source>
        <dbReference type="Proteomes" id="UP001634394"/>
    </source>
</evidence>
<feature type="compositionally biased region" description="Polar residues" evidence="1">
    <location>
        <begin position="145"/>
        <end position="161"/>
    </location>
</feature>
<organism evidence="2 3">
    <name type="scientific">Sinanodonta woodiana</name>
    <name type="common">Chinese pond mussel</name>
    <name type="synonym">Anodonta woodiana</name>
    <dbReference type="NCBI Taxonomy" id="1069815"/>
    <lineage>
        <taxon>Eukaryota</taxon>
        <taxon>Metazoa</taxon>
        <taxon>Spiralia</taxon>
        <taxon>Lophotrochozoa</taxon>
        <taxon>Mollusca</taxon>
        <taxon>Bivalvia</taxon>
        <taxon>Autobranchia</taxon>
        <taxon>Heteroconchia</taxon>
        <taxon>Palaeoheterodonta</taxon>
        <taxon>Unionida</taxon>
        <taxon>Unionoidea</taxon>
        <taxon>Unionidae</taxon>
        <taxon>Unioninae</taxon>
        <taxon>Sinanodonta</taxon>
    </lineage>
</organism>
<feature type="region of interest" description="Disordered" evidence="1">
    <location>
        <begin position="100"/>
        <end position="165"/>
    </location>
</feature>
<name>A0ABD3W7X7_SINWO</name>
<accession>A0ABD3W7X7</accession>
<proteinExistence type="predicted"/>
<feature type="region of interest" description="Disordered" evidence="1">
    <location>
        <begin position="1"/>
        <end position="29"/>
    </location>
</feature>
<protein>
    <submittedName>
        <fullName evidence="2">Uncharacterized protein</fullName>
    </submittedName>
</protein>
<feature type="region of interest" description="Disordered" evidence="1">
    <location>
        <begin position="795"/>
        <end position="818"/>
    </location>
</feature>
<gene>
    <name evidence="2" type="ORF">ACJMK2_042634</name>
</gene>
<dbReference type="AlphaFoldDB" id="A0ABD3W7X7"/>
<dbReference type="Proteomes" id="UP001634394">
    <property type="component" value="Unassembled WGS sequence"/>
</dbReference>
<comment type="caution">
    <text evidence="2">The sequence shown here is derived from an EMBL/GenBank/DDBJ whole genome shotgun (WGS) entry which is preliminary data.</text>
</comment>
<feature type="region of interest" description="Disordered" evidence="1">
    <location>
        <begin position="731"/>
        <end position="775"/>
    </location>
</feature>
<reference evidence="2 3" key="1">
    <citation type="submission" date="2024-11" db="EMBL/GenBank/DDBJ databases">
        <title>Chromosome-level genome assembly of the freshwater bivalve Anodonta woodiana.</title>
        <authorList>
            <person name="Chen X."/>
        </authorList>
    </citation>
    <scope>NUCLEOTIDE SEQUENCE [LARGE SCALE GENOMIC DNA]</scope>
    <source>
        <strain evidence="2">MN2024</strain>
        <tissue evidence="2">Gills</tissue>
    </source>
</reference>
<feature type="compositionally biased region" description="Low complexity" evidence="1">
    <location>
        <begin position="131"/>
        <end position="144"/>
    </location>
</feature>
<feature type="compositionally biased region" description="Low complexity" evidence="1">
    <location>
        <begin position="799"/>
        <end position="812"/>
    </location>
</feature>
<keyword evidence="3" id="KW-1185">Reference proteome</keyword>
<feature type="compositionally biased region" description="Low complexity" evidence="1">
    <location>
        <begin position="111"/>
        <end position="120"/>
    </location>
</feature>
<feature type="compositionally biased region" description="Basic and acidic residues" evidence="1">
    <location>
        <begin position="69"/>
        <end position="80"/>
    </location>
</feature>
<dbReference type="EMBL" id="JBJQND010000008">
    <property type="protein sequence ID" value="KAL3870017.1"/>
    <property type="molecule type" value="Genomic_DNA"/>
</dbReference>
<feature type="region of interest" description="Disordered" evidence="1">
    <location>
        <begin position="505"/>
        <end position="538"/>
    </location>
</feature>
<feature type="compositionally biased region" description="Low complexity" evidence="1">
    <location>
        <begin position="514"/>
        <end position="536"/>
    </location>
</feature>
<evidence type="ECO:0000256" key="1">
    <source>
        <dbReference type="SAM" id="MobiDB-lite"/>
    </source>
</evidence>